<organism evidence="2 3">
    <name type="scientific">Naganishia liquefaciens</name>
    <dbReference type="NCBI Taxonomy" id="104408"/>
    <lineage>
        <taxon>Eukaryota</taxon>
        <taxon>Fungi</taxon>
        <taxon>Dikarya</taxon>
        <taxon>Basidiomycota</taxon>
        <taxon>Agaricomycotina</taxon>
        <taxon>Tremellomycetes</taxon>
        <taxon>Filobasidiales</taxon>
        <taxon>Filobasidiaceae</taxon>
        <taxon>Naganishia</taxon>
    </lineage>
</organism>
<dbReference type="Proteomes" id="UP000620104">
    <property type="component" value="Unassembled WGS sequence"/>
</dbReference>
<dbReference type="EMBL" id="BLZA01000058">
    <property type="protein sequence ID" value="GHJ90449.1"/>
    <property type="molecule type" value="Genomic_DNA"/>
</dbReference>
<name>A0A8H3U0F3_9TREE</name>
<evidence type="ECO:0000256" key="1">
    <source>
        <dbReference type="SAM" id="MobiDB-lite"/>
    </source>
</evidence>
<comment type="caution">
    <text evidence="2">The sequence shown here is derived from an EMBL/GenBank/DDBJ whole genome shotgun (WGS) entry which is preliminary data.</text>
</comment>
<keyword evidence="3" id="KW-1185">Reference proteome</keyword>
<sequence>MSSQSSRFDQLGSPTVVELTGAVCATLRPLPDWMPNTCVPMRHRLSLRPREQENSAPTELATGTDIQTRHVPYKQELFHEHCSSGKGLSAYDRICAEAEGEQFYLQHVIVDEVEHLDRKQSSMRDGAEQSRDSENEREDLENFSALAWWSEVAANVELDKRHKHLMISDSQSAASLTVVDSDLVLSMQPVLADDGSRDGGSPISKSRKSSACIVIGQEKHAPGALPISNIIKHRLLK</sequence>
<feature type="compositionally biased region" description="Basic and acidic residues" evidence="1">
    <location>
        <begin position="117"/>
        <end position="134"/>
    </location>
</feature>
<accession>A0A8H3U0F3</accession>
<dbReference type="AlphaFoldDB" id="A0A8H3U0F3"/>
<evidence type="ECO:0000313" key="2">
    <source>
        <dbReference type="EMBL" id="GHJ90449.1"/>
    </source>
</evidence>
<proteinExistence type="predicted"/>
<reference evidence="2" key="1">
    <citation type="submission" date="2020-07" db="EMBL/GenBank/DDBJ databases">
        <title>Draft Genome Sequence of a Deep-Sea Yeast, Naganishia (Cryptococcus) liquefaciens strain N6.</title>
        <authorList>
            <person name="Han Y.W."/>
            <person name="Kajitani R."/>
            <person name="Morimoto H."/>
            <person name="Parhat M."/>
            <person name="Tsubouchi H."/>
            <person name="Bakenova O."/>
            <person name="Ogata M."/>
            <person name="Argunhan B."/>
            <person name="Aoki R."/>
            <person name="Kajiwara S."/>
            <person name="Itoh T."/>
            <person name="Iwasaki H."/>
        </authorList>
    </citation>
    <scope>NUCLEOTIDE SEQUENCE</scope>
    <source>
        <strain evidence="2">N6</strain>
    </source>
</reference>
<gene>
    <name evidence="2" type="ORF">NliqN6_6851</name>
</gene>
<feature type="region of interest" description="Disordered" evidence="1">
    <location>
        <begin position="117"/>
        <end position="137"/>
    </location>
</feature>
<evidence type="ECO:0000313" key="3">
    <source>
        <dbReference type="Proteomes" id="UP000620104"/>
    </source>
</evidence>
<protein>
    <submittedName>
        <fullName evidence="2">Uncharacterized protein</fullName>
    </submittedName>
</protein>